<name>A0A0B2RZX5_GLYSO</name>
<dbReference type="Proteomes" id="UP000053555">
    <property type="component" value="Unassembled WGS sequence"/>
</dbReference>
<dbReference type="Pfam" id="PF14577">
    <property type="entry name" value="SEO_C"/>
    <property type="match status" value="1"/>
</dbReference>
<dbReference type="InterPro" id="IPR027944">
    <property type="entry name" value="SEO_C"/>
</dbReference>
<evidence type="ECO:0000313" key="5">
    <source>
        <dbReference type="EMBL" id="RZB42497.1"/>
    </source>
</evidence>
<evidence type="ECO:0000259" key="2">
    <source>
        <dbReference type="Pfam" id="PF14576"/>
    </source>
</evidence>
<dbReference type="Pfam" id="PF14576">
    <property type="entry name" value="SEO_N"/>
    <property type="match status" value="1"/>
</dbReference>
<proteinExistence type="predicted"/>
<feature type="coiled-coil region" evidence="1">
    <location>
        <begin position="504"/>
        <end position="531"/>
    </location>
</feature>
<evidence type="ECO:0000313" key="6">
    <source>
        <dbReference type="Proteomes" id="UP000289340"/>
    </source>
</evidence>
<sequence>MSHSLSSTNVQEQEGMQNPFEFSEDKILDDVYRTHFDCFEKCDVTSLQTVASNVINHSIDISEKVISKGDQLREQFSEEINISSQQLTAKLRRIAYLMICTPRGEHFGHRTTMLILEQLKHYSWDAKVLIVQAAFSLEYGKFMYLPLTTQCQQQIENLFADLNGLLMVPQNTQHLPYFNSVVKKAMQMIECIIEWKRLISLGHDIKDVPTLAETFHQIPVVVYWAIFTFVSCTGQIDEFTDYKVQRHELSKSFEPKLDSILGKFKEFLERCSKEIVRIEDYTRREKIVIHTGKNIVKVLKALIISRENRDLRQNVFNVLTGEQVKIEEFKKYVLLFISGLDKIEDEIRLLKSIHEKLKEKPREVEGYRSEDFKILWIPIVDEWNEERRKKLESHLQCNKFGWYVVKYFNFETGMKLIKEVFKYKEKPIIALINPQGKVENIDTKQIISVWGIDGFPFRTSDHYRLTQQWNWFWSEMTKLNQGIESLIEEDCYLFIYGGMDTKWIQEFATAIETLKRDVAKLKLNINTTIESYQLGKDDPKAIPHFWIAIDSLLTRRKQMKKGIDFATSEEIKRLLFLKQDPKGWAILSKGHNVKLLGHGEAMCRTVKDFGMWHGKLHEEVSFDVAFREYYEEIMKDNKDCSKKCLNVISSGYAMDILERIVCPKKDCRRPMEVASVSYKCCHDRKK</sequence>
<accession>A0A0B2RZX5</accession>
<dbReference type="GO" id="GO:0010088">
    <property type="term" value="P:phloem development"/>
    <property type="evidence" value="ECO:0007669"/>
    <property type="project" value="InterPro"/>
</dbReference>
<keyword evidence="6" id="KW-1185">Reference proteome</keyword>
<evidence type="ECO:0000259" key="3">
    <source>
        <dbReference type="Pfam" id="PF14577"/>
    </source>
</evidence>
<protein>
    <submittedName>
        <fullName evidence="5">Protein SIEVE ELEMENT OCCLUSION B</fullName>
    </submittedName>
</protein>
<gene>
    <name evidence="5" type="ORF">D0Y65_053179</name>
    <name evidence="4" type="ORF">glysoja_042604</name>
</gene>
<dbReference type="PANTHER" id="PTHR33232">
    <property type="entry name" value="PROTEIN SIEVE ELEMENT OCCLUSION B-LIKE"/>
    <property type="match status" value="1"/>
</dbReference>
<dbReference type="AlphaFoldDB" id="A0A0B2RZX5"/>
<organism evidence="4">
    <name type="scientific">Glycine soja</name>
    <name type="common">Wild soybean</name>
    <dbReference type="NCBI Taxonomy" id="3848"/>
    <lineage>
        <taxon>Eukaryota</taxon>
        <taxon>Viridiplantae</taxon>
        <taxon>Streptophyta</taxon>
        <taxon>Embryophyta</taxon>
        <taxon>Tracheophyta</taxon>
        <taxon>Spermatophyta</taxon>
        <taxon>Magnoliopsida</taxon>
        <taxon>eudicotyledons</taxon>
        <taxon>Gunneridae</taxon>
        <taxon>Pentapetalae</taxon>
        <taxon>rosids</taxon>
        <taxon>fabids</taxon>
        <taxon>Fabales</taxon>
        <taxon>Fabaceae</taxon>
        <taxon>Papilionoideae</taxon>
        <taxon>50 kb inversion clade</taxon>
        <taxon>NPAAA clade</taxon>
        <taxon>indigoferoid/millettioid clade</taxon>
        <taxon>Phaseoleae</taxon>
        <taxon>Glycine</taxon>
        <taxon>Glycine subgen. Soja</taxon>
    </lineage>
</organism>
<keyword evidence="1" id="KW-0175">Coiled coil</keyword>
<dbReference type="InterPro" id="IPR039299">
    <property type="entry name" value="SEOA"/>
</dbReference>
<dbReference type="Gramene" id="XM_028365123.1">
    <property type="protein sequence ID" value="XP_028220924.1"/>
    <property type="gene ID" value="LOC114402519"/>
</dbReference>
<dbReference type="EMBL" id="QZWG01000020">
    <property type="protein sequence ID" value="RZB42497.1"/>
    <property type="molecule type" value="Genomic_DNA"/>
</dbReference>
<dbReference type="EMBL" id="KN646716">
    <property type="protein sequence ID" value="KHN37958.1"/>
    <property type="molecule type" value="Genomic_DNA"/>
</dbReference>
<dbReference type="InterPro" id="IPR027942">
    <property type="entry name" value="SEO_N"/>
</dbReference>
<dbReference type="Proteomes" id="UP000289340">
    <property type="component" value="Chromosome 20"/>
</dbReference>
<dbReference type="PANTHER" id="PTHR33232:SF17">
    <property type="entry name" value="SIEVE ELEMENT OCCLUSION-RELATED"/>
    <property type="match status" value="1"/>
</dbReference>
<reference evidence="4" key="1">
    <citation type="submission" date="2014-07" db="EMBL/GenBank/DDBJ databases">
        <title>Identification of a novel salt tolerance gene in wild soybean by whole-genome sequencing.</title>
        <authorList>
            <person name="Lam H.-M."/>
            <person name="Qi X."/>
            <person name="Li M.-W."/>
            <person name="Liu X."/>
            <person name="Xie M."/>
            <person name="Ni M."/>
            <person name="Xu X."/>
        </authorList>
    </citation>
    <scope>NUCLEOTIDE SEQUENCE [LARGE SCALE GENOMIC DNA]</scope>
    <source>
        <tissue evidence="4">Root</tissue>
    </source>
</reference>
<evidence type="ECO:0000313" key="4">
    <source>
        <dbReference type="EMBL" id="KHN37958.1"/>
    </source>
</evidence>
<evidence type="ECO:0000256" key="1">
    <source>
        <dbReference type="SAM" id="Coils"/>
    </source>
</evidence>
<feature type="domain" description="Sieve element occlusion N-terminal" evidence="2">
    <location>
        <begin position="23"/>
        <end position="288"/>
    </location>
</feature>
<feature type="domain" description="Sieve element occlusion C-terminal" evidence="3">
    <location>
        <begin position="479"/>
        <end position="682"/>
    </location>
</feature>
<reference evidence="5 6" key="2">
    <citation type="submission" date="2018-09" db="EMBL/GenBank/DDBJ databases">
        <title>A high-quality reference genome of wild soybean provides a powerful tool to mine soybean genomes.</title>
        <authorList>
            <person name="Xie M."/>
            <person name="Chung C.Y.L."/>
            <person name="Li M.-W."/>
            <person name="Wong F.-L."/>
            <person name="Chan T.-F."/>
            <person name="Lam H.-M."/>
        </authorList>
    </citation>
    <scope>NUCLEOTIDE SEQUENCE [LARGE SCALE GENOMIC DNA]</scope>
    <source>
        <strain evidence="6">cv. W05</strain>
        <tissue evidence="5">Hypocotyl of etiolated seedlings</tissue>
    </source>
</reference>